<accession>A0A2T9J3S2</accession>
<dbReference type="InterPro" id="IPR050553">
    <property type="entry name" value="Thioredoxin_ResA/DsbE_sf"/>
</dbReference>
<dbReference type="PANTHER" id="PTHR42852">
    <property type="entry name" value="THIOL:DISULFIDE INTERCHANGE PROTEIN DSBE"/>
    <property type="match status" value="1"/>
</dbReference>
<comment type="caution">
    <text evidence="2">The sequence shown here is derived from an EMBL/GenBank/DDBJ whole genome shotgun (WGS) entry which is preliminary data.</text>
</comment>
<evidence type="ECO:0000313" key="2">
    <source>
        <dbReference type="EMBL" id="PVM75224.1"/>
    </source>
</evidence>
<dbReference type="InterPro" id="IPR013766">
    <property type="entry name" value="Thioredoxin_domain"/>
</dbReference>
<gene>
    <name evidence="2" type="ORF">DDF65_18645</name>
</gene>
<dbReference type="Proteomes" id="UP000244913">
    <property type="component" value="Unassembled WGS sequence"/>
</dbReference>
<dbReference type="PROSITE" id="PS51352">
    <property type="entry name" value="THIOREDOXIN_2"/>
    <property type="match status" value="1"/>
</dbReference>
<dbReference type="EMBL" id="QDKP01000054">
    <property type="protein sequence ID" value="PVM75224.1"/>
    <property type="molecule type" value="Genomic_DNA"/>
</dbReference>
<evidence type="ECO:0000259" key="1">
    <source>
        <dbReference type="PROSITE" id="PS51352"/>
    </source>
</evidence>
<dbReference type="InterPro" id="IPR036249">
    <property type="entry name" value="Thioredoxin-like_sf"/>
</dbReference>
<feature type="domain" description="Thioredoxin" evidence="1">
    <location>
        <begin position="1"/>
        <end position="153"/>
    </location>
</feature>
<reference evidence="2 3" key="1">
    <citation type="submission" date="2018-04" db="EMBL/GenBank/DDBJ databases">
        <title>The genome sequence of Caulobacter sp. 736.</title>
        <authorList>
            <person name="Gao J."/>
            <person name="Sun J."/>
        </authorList>
    </citation>
    <scope>NUCLEOTIDE SEQUENCE [LARGE SCALE GENOMIC DNA]</scope>
    <source>
        <strain evidence="2 3">736</strain>
    </source>
</reference>
<dbReference type="SUPFAM" id="SSF52833">
    <property type="entry name" value="Thioredoxin-like"/>
    <property type="match status" value="1"/>
</dbReference>
<proteinExistence type="predicted"/>
<keyword evidence="3" id="KW-1185">Reference proteome</keyword>
<dbReference type="AlphaFoldDB" id="A0A2T9J3S2"/>
<protein>
    <submittedName>
        <fullName evidence="2">Alkyl hydroperoxide reductase</fullName>
    </submittedName>
</protein>
<organism evidence="2 3">
    <name type="scientific">Caulobacter radicis</name>
    <dbReference type="NCBI Taxonomy" id="2172650"/>
    <lineage>
        <taxon>Bacteria</taxon>
        <taxon>Pseudomonadati</taxon>
        <taxon>Pseudomonadota</taxon>
        <taxon>Alphaproteobacteria</taxon>
        <taxon>Caulobacterales</taxon>
        <taxon>Caulobacteraceae</taxon>
        <taxon>Caulobacter</taxon>
    </lineage>
</organism>
<name>A0A2T9J3S2_9CAUL</name>
<dbReference type="Gene3D" id="3.40.30.10">
    <property type="entry name" value="Glutaredoxin"/>
    <property type="match status" value="1"/>
</dbReference>
<evidence type="ECO:0000313" key="3">
    <source>
        <dbReference type="Proteomes" id="UP000244913"/>
    </source>
</evidence>
<dbReference type="RefSeq" id="WP_116569173.1">
    <property type="nucleotide sequence ID" value="NZ_QDKP01000054.1"/>
</dbReference>
<sequence length="180" mass="19040">MTTKPPPLTTSRWFNSKAPLDLPALAGRVVAVYAFQMLCPGCVANALPQAQRLREAFPESDLAVIGLHTVFEHHEANTPAALEAFLHEYRIKFPVGIDAPDPNGGPLPQTMRAYALQGTPSLLLFDRQGRLVHKLFGHPPDLTLGAAVQALVQSGAAASPDARAEVEDGCADGVCAAPVG</sequence>
<dbReference type="PANTHER" id="PTHR42852:SF13">
    <property type="entry name" value="PROTEIN DIPZ"/>
    <property type="match status" value="1"/>
</dbReference>